<dbReference type="EMBL" id="LAZR01065918">
    <property type="protein sequence ID" value="KKK54596.1"/>
    <property type="molecule type" value="Genomic_DNA"/>
</dbReference>
<dbReference type="InterPro" id="IPR003848">
    <property type="entry name" value="DUF218"/>
</dbReference>
<dbReference type="CDD" id="cd06259">
    <property type="entry name" value="YdcF-like"/>
    <property type="match status" value="1"/>
</dbReference>
<name>A0A0F8Z3E8_9ZZZZ</name>
<dbReference type="InterPro" id="IPR014729">
    <property type="entry name" value="Rossmann-like_a/b/a_fold"/>
</dbReference>
<feature type="domain" description="DUF218" evidence="1">
    <location>
        <begin position="21"/>
        <end position="156"/>
    </location>
</feature>
<gene>
    <name evidence="2" type="ORF">LCGC14_3083130</name>
</gene>
<dbReference type="AlphaFoldDB" id="A0A0F8Z3E8"/>
<feature type="non-terminal residue" evidence="2">
    <location>
        <position position="1"/>
    </location>
</feature>
<dbReference type="PANTHER" id="PTHR30336:SF4">
    <property type="entry name" value="ENVELOPE BIOGENESIS FACTOR ELYC"/>
    <property type="match status" value="1"/>
</dbReference>
<accession>A0A0F8Z3E8</accession>
<organism evidence="2">
    <name type="scientific">marine sediment metagenome</name>
    <dbReference type="NCBI Taxonomy" id="412755"/>
    <lineage>
        <taxon>unclassified sequences</taxon>
        <taxon>metagenomes</taxon>
        <taxon>ecological metagenomes</taxon>
    </lineage>
</organism>
<evidence type="ECO:0000259" key="1">
    <source>
        <dbReference type="Pfam" id="PF02698"/>
    </source>
</evidence>
<dbReference type="PANTHER" id="PTHR30336">
    <property type="entry name" value="INNER MEMBRANE PROTEIN, PROBABLE PERMEASE"/>
    <property type="match status" value="1"/>
</dbReference>
<protein>
    <recommendedName>
        <fullName evidence="1">DUF218 domain-containing protein</fullName>
    </recommendedName>
</protein>
<dbReference type="GO" id="GO:0000270">
    <property type="term" value="P:peptidoglycan metabolic process"/>
    <property type="evidence" value="ECO:0007669"/>
    <property type="project" value="TreeGrafter"/>
</dbReference>
<reference evidence="2" key="1">
    <citation type="journal article" date="2015" name="Nature">
        <title>Complex archaea that bridge the gap between prokaryotes and eukaryotes.</title>
        <authorList>
            <person name="Spang A."/>
            <person name="Saw J.H."/>
            <person name="Jorgensen S.L."/>
            <person name="Zaremba-Niedzwiedzka K."/>
            <person name="Martijn J."/>
            <person name="Lind A.E."/>
            <person name="van Eijk R."/>
            <person name="Schleper C."/>
            <person name="Guy L."/>
            <person name="Ettema T.J."/>
        </authorList>
    </citation>
    <scope>NUCLEOTIDE SEQUENCE</scope>
</reference>
<comment type="caution">
    <text evidence="2">The sequence shown here is derived from an EMBL/GenBank/DDBJ whole genome shotgun (WGS) entry which is preliminary data.</text>
</comment>
<dbReference type="Pfam" id="PF02698">
    <property type="entry name" value="DUF218"/>
    <property type="match status" value="1"/>
</dbReference>
<dbReference type="GO" id="GO:0005886">
    <property type="term" value="C:plasma membrane"/>
    <property type="evidence" value="ECO:0007669"/>
    <property type="project" value="TreeGrafter"/>
</dbReference>
<dbReference type="InterPro" id="IPR051599">
    <property type="entry name" value="Cell_Envelope_Assoc"/>
</dbReference>
<dbReference type="Gene3D" id="3.40.50.620">
    <property type="entry name" value="HUPs"/>
    <property type="match status" value="1"/>
</dbReference>
<evidence type="ECO:0000313" key="2">
    <source>
        <dbReference type="EMBL" id="KKK54596.1"/>
    </source>
</evidence>
<proteinExistence type="predicted"/>
<dbReference type="GO" id="GO:0043164">
    <property type="term" value="P:Gram-negative-bacterium-type cell wall biogenesis"/>
    <property type="evidence" value="ECO:0007669"/>
    <property type="project" value="TreeGrafter"/>
</dbReference>
<sequence>SGHVSDPRLPATSQINGDSLFRLVEGIRLYRAIPGAKLFLSGGPGFDTTPNAEIMATVVEQMGIPPEDIIIENTPANTEEEAKLVKRRIKHAPFILVTSSVHMPRAINIFQQHDMNPVPAPTDFIFKGSTRFSPKDLYPSSNNIVLTERLLYEYLGKFWFRLKPLVSER</sequence>